<dbReference type="InterPro" id="IPR002912">
    <property type="entry name" value="ACT_dom"/>
</dbReference>
<dbReference type="EMBL" id="BMXG01000004">
    <property type="protein sequence ID" value="GHB94582.1"/>
    <property type="molecule type" value="Genomic_DNA"/>
</dbReference>
<dbReference type="GO" id="GO:0046417">
    <property type="term" value="P:chorismate metabolic process"/>
    <property type="evidence" value="ECO:0007669"/>
    <property type="project" value="InterPro"/>
</dbReference>
<evidence type="ECO:0000256" key="11">
    <source>
        <dbReference type="ARBA" id="ARBA00023141"/>
    </source>
</evidence>
<evidence type="ECO:0000313" key="23">
    <source>
        <dbReference type="EMBL" id="GHB94582.1"/>
    </source>
</evidence>
<dbReference type="NCBIfam" id="NF008865">
    <property type="entry name" value="PRK11898.1"/>
    <property type="match status" value="1"/>
</dbReference>
<evidence type="ECO:0000256" key="4">
    <source>
        <dbReference type="ARBA" id="ARBA00004741"/>
    </source>
</evidence>
<evidence type="ECO:0000256" key="9">
    <source>
        <dbReference type="ARBA" id="ARBA00022490"/>
    </source>
</evidence>
<comment type="subcellular location">
    <subcellularLocation>
        <location evidence="3">Cytoplasm</location>
    </subcellularLocation>
</comment>
<dbReference type="EC" id="4.2.1.51" evidence="7"/>
<dbReference type="InterPro" id="IPR002701">
    <property type="entry name" value="CM_II_prokaryot"/>
</dbReference>
<evidence type="ECO:0000256" key="13">
    <source>
        <dbReference type="ARBA" id="ARBA00023235"/>
    </source>
</evidence>
<evidence type="ECO:0000256" key="8">
    <source>
        <dbReference type="ARBA" id="ARBA00014401"/>
    </source>
</evidence>
<comment type="pathway">
    <text evidence="5">Metabolic intermediate biosynthesis; prephenate biosynthesis; prephenate from chorismate: step 1/1.</text>
</comment>
<dbReference type="InterPro" id="IPR001086">
    <property type="entry name" value="Preph_deHydtase"/>
</dbReference>
<dbReference type="PANTHER" id="PTHR21022:SF19">
    <property type="entry name" value="PREPHENATE DEHYDRATASE-RELATED"/>
    <property type="match status" value="1"/>
</dbReference>
<sequence>MDLGPVREKIDGIDREIIAKLNERFRLASEVARVKHKAGLPIYHPGREEALLRKLAEINPGPLSESGMRAIYREIISAMISLEAPMTIAYLGPEATYTEQAARKNFGTQPNYAPMPTIPDVFAAVEKGEADHGVIPIENSTGGVVSHSIDMLAETDLTIINQVYLSIEHCLISQSPLEEVREVRSKDQALAQCREWLARHLPHAQQVDADSTAQAVKQAGELKGVAAIASELAAEKYEVPILAKGIQDRANNVTRFLVLGREPVGSGTGHDRTSLLLSLNDEPGALEKALKPFSSRGINMTKIESRPSRRKAWDYLFYIDIDGHWSDEIVQAAVGELKACCPLVKWLGSYPVRG</sequence>
<dbReference type="GO" id="GO:0005737">
    <property type="term" value="C:cytoplasm"/>
    <property type="evidence" value="ECO:0007669"/>
    <property type="project" value="UniProtKB-SubCell"/>
</dbReference>
<keyword evidence="14" id="KW-0456">Lyase</keyword>
<dbReference type="InterPro" id="IPR036263">
    <property type="entry name" value="Chorismate_II_sf"/>
</dbReference>
<dbReference type="Gene3D" id="1.20.59.10">
    <property type="entry name" value="Chorismate mutase"/>
    <property type="match status" value="1"/>
</dbReference>
<dbReference type="InterPro" id="IPR018528">
    <property type="entry name" value="Preph_deHydtase_CS"/>
</dbReference>
<proteinExistence type="predicted"/>
<keyword evidence="12" id="KW-0584">Phenylalanine biosynthesis</keyword>
<evidence type="ECO:0000256" key="19">
    <source>
        <dbReference type="PIRSR" id="PIRSR001500-2"/>
    </source>
</evidence>
<evidence type="ECO:0000259" key="20">
    <source>
        <dbReference type="PROSITE" id="PS51168"/>
    </source>
</evidence>
<organism evidence="23 24">
    <name type="scientific">Cerasicoccus arenae</name>
    <dbReference type="NCBI Taxonomy" id="424488"/>
    <lineage>
        <taxon>Bacteria</taxon>
        <taxon>Pseudomonadati</taxon>
        <taxon>Verrucomicrobiota</taxon>
        <taxon>Opitutia</taxon>
        <taxon>Puniceicoccales</taxon>
        <taxon>Cerasicoccaceae</taxon>
        <taxon>Cerasicoccus</taxon>
    </lineage>
</organism>
<accession>A0A8J3DFQ2</accession>
<feature type="domain" description="Prephenate dehydratase" evidence="21">
    <location>
        <begin position="87"/>
        <end position="261"/>
    </location>
</feature>
<dbReference type="PROSITE" id="PS51171">
    <property type="entry name" value="PREPHENATE_DEHYDR_3"/>
    <property type="match status" value="1"/>
</dbReference>
<keyword evidence="9" id="KW-0963">Cytoplasm</keyword>
<evidence type="ECO:0000256" key="16">
    <source>
        <dbReference type="ARBA" id="ARBA00031175"/>
    </source>
</evidence>
<evidence type="ECO:0000256" key="17">
    <source>
        <dbReference type="ARBA" id="ARBA00031520"/>
    </source>
</evidence>
<evidence type="ECO:0000256" key="3">
    <source>
        <dbReference type="ARBA" id="ARBA00004496"/>
    </source>
</evidence>
<dbReference type="Pfam" id="PF01817">
    <property type="entry name" value="CM_2"/>
    <property type="match status" value="1"/>
</dbReference>
<reference evidence="23" key="2">
    <citation type="submission" date="2020-09" db="EMBL/GenBank/DDBJ databases">
        <authorList>
            <person name="Sun Q."/>
            <person name="Kim S."/>
        </authorList>
    </citation>
    <scope>NUCLEOTIDE SEQUENCE</scope>
    <source>
        <strain evidence="23">KCTC 12870</strain>
    </source>
</reference>
<dbReference type="InterPro" id="IPR045865">
    <property type="entry name" value="ACT-like_dom_sf"/>
</dbReference>
<keyword evidence="24" id="KW-1185">Reference proteome</keyword>
<dbReference type="AlphaFoldDB" id="A0A8J3DFQ2"/>
<keyword evidence="13" id="KW-0413">Isomerase</keyword>
<evidence type="ECO:0000313" key="24">
    <source>
        <dbReference type="Proteomes" id="UP000642829"/>
    </source>
</evidence>
<evidence type="ECO:0000256" key="5">
    <source>
        <dbReference type="ARBA" id="ARBA00004817"/>
    </source>
</evidence>
<dbReference type="SMART" id="SM00830">
    <property type="entry name" value="CM_2"/>
    <property type="match status" value="1"/>
</dbReference>
<keyword evidence="15" id="KW-0511">Multifunctional enzyme</keyword>
<dbReference type="UniPathway" id="UPA00121">
    <property type="reaction ID" value="UER00345"/>
</dbReference>
<comment type="catalytic activity">
    <reaction evidence="1">
        <text>chorismate = prephenate</text>
        <dbReference type="Rhea" id="RHEA:13897"/>
        <dbReference type="ChEBI" id="CHEBI:29748"/>
        <dbReference type="ChEBI" id="CHEBI:29934"/>
        <dbReference type="EC" id="5.4.99.5"/>
    </reaction>
</comment>
<dbReference type="RefSeq" id="WP_189512048.1">
    <property type="nucleotide sequence ID" value="NZ_BMXG01000004.1"/>
</dbReference>
<evidence type="ECO:0000256" key="10">
    <source>
        <dbReference type="ARBA" id="ARBA00022605"/>
    </source>
</evidence>
<feature type="domain" description="Chorismate mutase" evidence="20">
    <location>
        <begin position="1"/>
        <end position="87"/>
    </location>
</feature>
<dbReference type="Gene3D" id="3.40.190.10">
    <property type="entry name" value="Periplasmic binding protein-like II"/>
    <property type="match status" value="2"/>
</dbReference>
<comment type="caution">
    <text evidence="23">The sequence shown here is derived from an EMBL/GenBank/DDBJ whole genome shotgun (WGS) entry which is preliminary data.</text>
</comment>
<protein>
    <recommendedName>
        <fullName evidence="8">Bifunctional chorismate mutase/prephenate dehydratase</fullName>
        <ecNumber evidence="7">4.2.1.51</ecNumber>
        <ecNumber evidence="6">5.4.99.5</ecNumber>
    </recommendedName>
    <alternativeName>
        <fullName evidence="17">Chorismate mutase-prephenate dehydratase</fullName>
    </alternativeName>
    <alternativeName>
        <fullName evidence="16">p-protein</fullName>
    </alternativeName>
</protein>
<dbReference type="InterPro" id="IPR010957">
    <property type="entry name" value="G/b/e-P-prot_chorismate_mutase"/>
</dbReference>
<dbReference type="Gene3D" id="3.30.70.260">
    <property type="match status" value="1"/>
</dbReference>
<evidence type="ECO:0000256" key="2">
    <source>
        <dbReference type="ARBA" id="ARBA00002364"/>
    </source>
</evidence>
<dbReference type="FunFam" id="3.40.190.10:FF:000029">
    <property type="entry name" value="Chorismate mutase/Prephenate dehydratase"/>
    <property type="match status" value="1"/>
</dbReference>
<feature type="domain" description="ACT" evidence="22">
    <location>
        <begin position="274"/>
        <end position="351"/>
    </location>
</feature>
<evidence type="ECO:0000259" key="22">
    <source>
        <dbReference type="PROSITE" id="PS51671"/>
    </source>
</evidence>
<evidence type="ECO:0000256" key="18">
    <source>
        <dbReference type="ARBA" id="ARBA00047848"/>
    </source>
</evidence>
<evidence type="ECO:0000256" key="12">
    <source>
        <dbReference type="ARBA" id="ARBA00023222"/>
    </source>
</evidence>
<evidence type="ECO:0000256" key="6">
    <source>
        <dbReference type="ARBA" id="ARBA00012404"/>
    </source>
</evidence>
<dbReference type="PANTHER" id="PTHR21022">
    <property type="entry name" value="PREPHENATE DEHYDRATASE P PROTEIN"/>
    <property type="match status" value="1"/>
</dbReference>
<dbReference type="UniPathway" id="UPA00120">
    <property type="reaction ID" value="UER00203"/>
</dbReference>
<dbReference type="GO" id="GO:0004106">
    <property type="term" value="F:chorismate mutase activity"/>
    <property type="evidence" value="ECO:0007669"/>
    <property type="project" value="UniProtKB-EC"/>
</dbReference>
<dbReference type="PROSITE" id="PS00858">
    <property type="entry name" value="PREPHENATE_DEHYDR_2"/>
    <property type="match status" value="1"/>
</dbReference>
<dbReference type="PIRSF" id="PIRSF001500">
    <property type="entry name" value="Chor_mut_pdt_Ppr"/>
    <property type="match status" value="1"/>
</dbReference>
<evidence type="ECO:0000259" key="21">
    <source>
        <dbReference type="PROSITE" id="PS51171"/>
    </source>
</evidence>
<dbReference type="CDD" id="cd04905">
    <property type="entry name" value="ACT_CM-PDT"/>
    <property type="match status" value="1"/>
</dbReference>
<dbReference type="CDD" id="cd13630">
    <property type="entry name" value="PBP2_PDT_1"/>
    <property type="match status" value="1"/>
</dbReference>
<dbReference type="Pfam" id="PF00800">
    <property type="entry name" value="PDT"/>
    <property type="match status" value="1"/>
</dbReference>
<dbReference type="GO" id="GO:0004664">
    <property type="term" value="F:prephenate dehydratase activity"/>
    <property type="evidence" value="ECO:0007669"/>
    <property type="project" value="UniProtKB-EC"/>
</dbReference>
<reference evidence="23" key="1">
    <citation type="journal article" date="2014" name="Int. J. Syst. Evol. Microbiol.">
        <title>Complete genome sequence of Corynebacterium casei LMG S-19264T (=DSM 44701T), isolated from a smear-ripened cheese.</title>
        <authorList>
            <consortium name="US DOE Joint Genome Institute (JGI-PGF)"/>
            <person name="Walter F."/>
            <person name="Albersmeier A."/>
            <person name="Kalinowski J."/>
            <person name="Ruckert C."/>
        </authorList>
    </citation>
    <scope>NUCLEOTIDE SEQUENCE</scope>
    <source>
        <strain evidence="23">KCTC 12870</strain>
    </source>
</reference>
<dbReference type="InterPro" id="IPR008242">
    <property type="entry name" value="Chor_mutase/pphenate_deHydtase"/>
</dbReference>
<evidence type="ECO:0000256" key="15">
    <source>
        <dbReference type="ARBA" id="ARBA00023268"/>
    </source>
</evidence>
<dbReference type="Proteomes" id="UP000642829">
    <property type="component" value="Unassembled WGS sequence"/>
</dbReference>
<feature type="site" description="Essential for prephenate dehydratase activity" evidence="19">
    <location>
        <position position="254"/>
    </location>
</feature>
<dbReference type="Pfam" id="PF01842">
    <property type="entry name" value="ACT"/>
    <property type="match status" value="1"/>
</dbReference>
<dbReference type="GO" id="GO:0009094">
    <property type="term" value="P:L-phenylalanine biosynthetic process"/>
    <property type="evidence" value="ECO:0007669"/>
    <property type="project" value="UniProtKB-UniPathway"/>
</dbReference>
<dbReference type="EC" id="5.4.99.5" evidence="6"/>
<dbReference type="FunFam" id="3.30.70.260:FF:000012">
    <property type="entry name" value="Prephenate dehydratase"/>
    <property type="match status" value="1"/>
</dbReference>
<evidence type="ECO:0000256" key="1">
    <source>
        <dbReference type="ARBA" id="ARBA00000824"/>
    </source>
</evidence>
<name>A0A8J3DFQ2_9BACT</name>
<comment type="pathway">
    <text evidence="4">Amino-acid biosynthesis; L-phenylalanine biosynthesis; phenylpyruvate from prephenate: step 1/1.</text>
</comment>
<dbReference type="PROSITE" id="PS51168">
    <property type="entry name" value="CHORISMATE_MUT_2"/>
    <property type="match status" value="1"/>
</dbReference>
<dbReference type="NCBIfam" id="TIGR01807">
    <property type="entry name" value="CM_P2"/>
    <property type="match status" value="1"/>
</dbReference>
<dbReference type="SUPFAM" id="SSF55021">
    <property type="entry name" value="ACT-like"/>
    <property type="match status" value="1"/>
</dbReference>
<comment type="catalytic activity">
    <reaction evidence="18">
        <text>prephenate + H(+) = 3-phenylpyruvate + CO2 + H2O</text>
        <dbReference type="Rhea" id="RHEA:21648"/>
        <dbReference type="ChEBI" id="CHEBI:15377"/>
        <dbReference type="ChEBI" id="CHEBI:15378"/>
        <dbReference type="ChEBI" id="CHEBI:16526"/>
        <dbReference type="ChEBI" id="CHEBI:18005"/>
        <dbReference type="ChEBI" id="CHEBI:29934"/>
        <dbReference type="EC" id="4.2.1.51"/>
    </reaction>
</comment>
<keyword evidence="11" id="KW-0057">Aromatic amino acid biosynthesis</keyword>
<dbReference type="SUPFAM" id="SSF48600">
    <property type="entry name" value="Chorismate mutase II"/>
    <property type="match status" value="1"/>
</dbReference>
<dbReference type="SUPFAM" id="SSF53850">
    <property type="entry name" value="Periplasmic binding protein-like II"/>
    <property type="match status" value="1"/>
</dbReference>
<dbReference type="InterPro" id="IPR036979">
    <property type="entry name" value="CM_dom_sf"/>
</dbReference>
<evidence type="ECO:0000256" key="14">
    <source>
        <dbReference type="ARBA" id="ARBA00023239"/>
    </source>
</evidence>
<dbReference type="PROSITE" id="PS00857">
    <property type="entry name" value="PREPHENATE_DEHYDR_1"/>
    <property type="match status" value="1"/>
</dbReference>
<keyword evidence="10" id="KW-0028">Amino-acid biosynthesis</keyword>
<evidence type="ECO:0000256" key="7">
    <source>
        <dbReference type="ARBA" id="ARBA00013147"/>
    </source>
</evidence>
<dbReference type="PROSITE" id="PS51671">
    <property type="entry name" value="ACT"/>
    <property type="match status" value="1"/>
</dbReference>
<comment type="function">
    <text evidence="2">Catalyzes the Claisen rearrangement of chorismate to prephenate and the decarboxylation/dehydration of prephenate to phenylpyruvate.</text>
</comment>
<gene>
    <name evidence="23" type="primary">pheA</name>
    <name evidence="23" type="ORF">GCM10007047_07600</name>
</gene>